<evidence type="ECO:0000256" key="7">
    <source>
        <dbReference type="ARBA" id="ARBA00022692"/>
    </source>
</evidence>
<feature type="transmembrane region" description="Helical" evidence="15">
    <location>
        <begin position="295"/>
        <end position="314"/>
    </location>
</feature>
<evidence type="ECO:0000256" key="13">
    <source>
        <dbReference type="ARBA" id="ARBA00023136"/>
    </source>
</evidence>
<name>A0A562PQR9_9BURK</name>
<dbReference type="PANTHER" id="PTHR10422">
    <property type="entry name" value="CYTOCHROME C OXIDASE SUBUNIT 1"/>
    <property type="match status" value="1"/>
</dbReference>
<evidence type="ECO:0000256" key="14">
    <source>
        <dbReference type="RuleBase" id="RU000370"/>
    </source>
</evidence>
<dbReference type="PANTHER" id="PTHR10422:SF35">
    <property type="entry name" value="CYTOCHROME BO(3) UBIQUINOL OXIDASE SUBUNIT 1"/>
    <property type="match status" value="1"/>
</dbReference>
<feature type="transmembrane region" description="Helical" evidence="15">
    <location>
        <begin position="123"/>
        <end position="145"/>
    </location>
</feature>
<evidence type="ECO:0000259" key="17">
    <source>
        <dbReference type="PROSITE" id="PS50855"/>
    </source>
</evidence>
<keyword evidence="9 14" id="KW-0249">Electron transport</keyword>
<keyword evidence="4" id="KW-1003">Cell membrane</keyword>
<feature type="transmembrane region" description="Helical" evidence="15">
    <location>
        <begin position="169"/>
        <end position="195"/>
    </location>
</feature>
<protein>
    <submittedName>
        <fullName evidence="19">Cytochrome c oxidase subunit I+III</fullName>
    </submittedName>
    <submittedName>
        <fullName evidence="18">Cytochrome ubiquinol oxidase subunit I</fullName>
    </submittedName>
</protein>
<evidence type="ECO:0000256" key="3">
    <source>
        <dbReference type="ARBA" id="ARBA00022448"/>
    </source>
</evidence>
<dbReference type="PRINTS" id="PR01165">
    <property type="entry name" value="CYCOXIDASEI"/>
</dbReference>
<comment type="subcellular location">
    <subcellularLocation>
        <location evidence="1">Cell membrane</location>
        <topology evidence="1">Multi-pass membrane protein</topology>
    </subcellularLocation>
</comment>
<keyword evidence="8" id="KW-0479">Metal-binding</keyword>
<dbReference type="SUPFAM" id="SSF81442">
    <property type="entry name" value="Cytochrome c oxidase subunit I-like"/>
    <property type="match status" value="1"/>
</dbReference>
<sequence>MTRKLPNSVPRPAGELERLKAVWRTPRGWRLLSSVNNSTIGLLYIGTSLLFFLLAGVLGLLMRVQLAVPENGLLGPGTYNQVFTMHGTVMMFLFAIPVVEAIAVFLLPAMLGARDLPFPRLSAYAYWAYALGGLGFFCTLFVGLAPDGGWFMYPPLTGKTYSPGLNADFWLLGIGFIEISAIAGAIELIVGILFTRAPGMTLARMPVYAWAMLIVGVMIVFAFPAVIAGTALLELERAWDWPFFVADRGGDPILWQHLFWFFGHPEVYIIFLPAAGMVSTMIPTIAGTPLVGRRAVIVAMVAVAFFSFGLWAHHMFTTGLGHLEGGFVSAASMAVAVPTAIQVFAWIGTVWKGRVCVTAPALFLLGFLFIFVLGGLTGVTVAVVPFDWQVHDSYFVVAHFHYVLIGGMVFPMFAALCYWLPLVNGHAIGERTARWSCGLMFVGFNVAFFPMHITGLLGMPRRVYTYPSGLGWDVWNLVSTVGAFVFAAGVVLFFVGMTRALLRPEREHGNPWQAGTLEWLPADSHATRSIPQVDSTDPLWSNPDLAREVEEGAHWLPGTATGLRETIVTTPVRAVLRYVLPLPTDSWWPFLSAAGTAGFFLLLTAKQTFIAWLCGFVAIGALLAWLWQQDRPAPCRDVEVGEGVRLPVGAVGTASHSWWATLIMLAVDAGIFLSFLFAYVHVSMRLDVCPPPGARLPAPWLPALSVLLTAGGAVLIALALRTPLGGRQRRMRWLVGVACVLMLGGYGLELGGQLASGLNPVRHAWGAAVATLVAYQGLHVLLCVCLGAYVVARSLCRHLTPASRGSLDNAALIWYYTALQGVASSAAVHVWPLLMG</sequence>
<dbReference type="AlphaFoldDB" id="A0A562PQR9"/>
<dbReference type="InterPro" id="IPR035973">
    <property type="entry name" value="Cyt_c_oxidase_su3-like_sf"/>
</dbReference>
<feature type="transmembrane region" description="Helical" evidence="15">
    <location>
        <begin position="700"/>
        <end position="720"/>
    </location>
</feature>
<feature type="transmembrane region" description="Helical" evidence="15">
    <location>
        <begin position="82"/>
        <end position="111"/>
    </location>
</feature>
<evidence type="ECO:0000313" key="21">
    <source>
        <dbReference type="Proteomes" id="UP000437862"/>
    </source>
</evidence>
<keyword evidence="5 14" id="KW-0349">Heme</keyword>
<evidence type="ECO:0000256" key="11">
    <source>
        <dbReference type="ARBA" id="ARBA00023004"/>
    </source>
</evidence>
<dbReference type="PROSITE" id="PS50253">
    <property type="entry name" value="COX3"/>
    <property type="match status" value="1"/>
</dbReference>
<reference evidence="19" key="2">
    <citation type="submission" date="2019-07" db="EMBL/GenBank/DDBJ databases">
        <authorList>
            <person name="Whitman W."/>
            <person name="Huntemann M."/>
            <person name="Clum A."/>
            <person name="Pillay M."/>
            <person name="Palaniappan K."/>
            <person name="Varghese N."/>
            <person name="Mikhailova N."/>
            <person name="Stamatis D."/>
            <person name="Reddy T."/>
            <person name="Daum C."/>
            <person name="Shapiro N."/>
            <person name="Ivanova N."/>
            <person name="Kyrpides N."/>
            <person name="Woyke T."/>
        </authorList>
    </citation>
    <scope>NUCLEOTIDE SEQUENCE</scope>
    <source>
        <strain evidence="19">CGMCC 1.10685</strain>
    </source>
</reference>
<evidence type="ECO:0000256" key="2">
    <source>
        <dbReference type="ARBA" id="ARBA00009578"/>
    </source>
</evidence>
<feature type="transmembrane region" description="Helical" evidence="15">
    <location>
        <begin position="432"/>
        <end position="454"/>
    </location>
</feature>
<feature type="transmembrane region" description="Helical" evidence="15">
    <location>
        <begin position="474"/>
        <end position="496"/>
    </location>
</feature>
<keyword evidence="13 15" id="KW-0472">Membrane</keyword>
<evidence type="ECO:0000256" key="8">
    <source>
        <dbReference type="ARBA" id="ARBA00022723"/>
    </source>
</evidence>
<evidence type="ECO:0000313" key="18">
    <source>
        <dbReference type="EMBL" id="QGZ37894.1"/>
    </source>
</evidence>
<dbReference type="GO" id="GO:0004129">
    <property type="term" value="F:cytochrome-c oxidase activity"/>
    <property type="evidence" value="ECO:0007669"/>
    <property type="project" value="InterPro"/>
</dbReference>
<dbReference type="GO" id="GO:0022904">
    <property type="term" value="P:respiratory electron transport chain"/>
    <property type="evidence" value="ECO:0007669"/>
    <property type="project" value="InterPro"/>
</dbReference>
<dbReference type="InterPro" id="IPR013833">
    <property type="entry name" value="Cyt_c_oxidase_su3_a-hlx"/>
</dbReference>
<feature type="transmembrane region" description="Helical" evidence="15">
    <location>
        <begin position="40"/>
        <end position="62"/>
    </location>
</feature>
<dbReference type="InterPro" id="IPR000883">
    <property type="entry name" value="Cyt_C_Oxase_1"/>
</dbReference>
<evidence type="ECO:0000256" key="4">
    <source>
        <dbReference type="ARBA" id="ARBA00022475"/>
    </source>
</evidence>
<dbReference type="InterPro" id="IPR023615">
    <property type="entry name" value="Cyt_c_Oxase_su1_BS"/>
</dbReference>
<feature type="transmembrane region" description="Helical" evidence="15">
    <location>
        <begin position="609"/>
        <end position="627"/>
    </location>
</feature>
<dbReference type="GO" id="GO:0009060">
    <property type="term" value="P:aerobic respiration"/>
    <property type="evidence" value="ECO:0007669"/>
    <property type="project" value="InterPro"/>
</dbReference>
<evidence type="ECO:0000313" key="19">
    <source>
        <dbReference type="EMBL" id="TWI46728.1"/>
    </source>
</evidence>
<keyword evidence="21" id="KW-1185">Reference proteome</keyword>
<evidence type="ECO:0000256" key="1">
    <source>
        <dbReference type="ARBA" id="ARBA00004651"/>
    </source>
</evidence>
<dbReference type="Gene3D" id="1.20.210.10">
    <property type="entry name" value="Cytochrome c oxidase-like, subunit I domain"/>
    <property type="match status" value="1"/>
</dbReference>
<evidence type="ECO:0000313" key="20">
    <source>
        <dbReference type="Proteomes" id="UP000315112"/>
    </source>
</evidence>
<dbReference type="EMBL" id="CP046904">
    <property type="protein sequence ID" value="QGZ37894.1"/>
    <property type="molecule type" value="Genomic_DNA"/>
</dbReference>
<evidence type="ECO:0000256" key="9">
    <source>
        <dbReference type="ARBA" id="ARBA00022982"/>
    </source>
</evidence>
<evidence type="ECO:0000256" key="12">
    <source>
        <dbReference type="ARBA" id="ARBA00023008"/>
    </source>
</evidence>
<dbReference type="PROSITE" id="PS00077">
    <property type="entry name" value="COX1_CUB"/>
    <property type="match status" value="1"/>
</dbReference>
<feature type="transmembrane region" description="Helical" evidence="15">
    <location>
        <begin position="326"/>
        <end position="349"/>
    </location>
</feature>
<dbReference type="Pfam" id="PF00115">
    <property type="entry name" value="COX1"/>
    <property type="match status" value="1"/>
</dbReference>
<dbReference type="InterPro" id="IPR036927">
    <property type="entry name" value="Cyt_c_oxase-like_su1_sf"/>
</dbReference>
<reference evidence="19 20" key="1">
    <citation type="journal article" date="2015" name="Stand. Genomic Sci.">
        <title>Genomic Encyclopedia of Bacterial and Archaeal Type Strains, Phase III: the genomes of soil and plant-associated and newly described type strains.</title>
        <authorList>
            <person name="Whitman W.B."/>
            <person name="Woyke T."/>
            <person name="Klenk H.P."/>
            <person name="Zhou Y."/>
            <person name="Lilburn T.G."/>
            <person name="Beck B.J."/>
            <person name="De Vos P."/>
            <person name="Vandamme P."/>
            <person name="Eisen J.A."/>
            <person name="Garrity G."/>
            <person name="Hugenholtz P."/>
            <person name="Kyrpides N.C."/>
        </authorList>
    </citation>
    <scope>NUCLEOTIDE SEQUENCE [LARGE SCALE GENOMIC DNA]</scope>
    <source>
        <strain evidence="19 20">CGMCC 1.10685</strain>
    </source>
</reference>
<keyword evidence="6 14" id="KW-0679">Respiratory chain</keyword>
<feature type="transmembrane region" description="Helical" evidence="15">
    <location>
        <begin position="361"/>
        <end position="386"/>
    </location>
</feature>
<reference evidence="18 21" key="3">
    <citation type="submission" date="2019-12" db="EMBL/GenBank/DDBJ databases">
        <title>Draft Genome Sequences of Six Type Strains of the Genus Massilia.</title>
        <authorList>
            <person name="Miess H."/>
            <person name="Frediansyah A."/>
            <person name="Goeker M."/>
            <person name="Gross H."/>
        </authorList>
    </citation>
    <scope>NUCLEOTIDE SEQUENCE [LARGE SCALE GENOMIC DNA]</scope>
    <source>
        <strain evidence="18 21">DSM 26639</strain>
    </source>
</reference>
<feature type="transmembrane region" description="Helical" evidence="15">
    <location>
        <begin position="207"/>
        <end position="233"/>
    </location>
</feature>
<dbReference type="GO" id="GO:0005886">
    <property type="term" value="C:plasma membrane"/>
    <property type="evidence" value="ECO:0007669"/>
    <property type="project" value="UniProtKB-SubCell"/>
</dbReference>
<dbReference type="EMBL" id="VLKW01000005">
    <property type="protein sequence ID" value="TWI46728.1"/>
    <property type="molecule type" value="Genomic_DNA"/>
</dbReference>
<dbReference type="OrthoDB" id="9803294at2"/>
<proteinExistence type="inferred from homology"/>
<evidence type="ECO:0000256" key="6">
    <source>
        <dbReference type="ARBA" id="ARBA00022660"/>
    </source>
</evidence>
<dbReference type="GO" id="GO:0015990">
    <property type="term" value="P:electron transport coupled proton transport"/>
    <property type="evidence" value="ECO:0007669"/>
    <property type="project" value="TreeGrafter"/>
</dbReference>
<feature type="transmembrane region" description="Helical" evidence="15">
    <location>
        <begin position="658"/>
        <end position="680"/>
    </location>
</feature>
<feature type="transmembrane region" description="Helical" evidence="15">
    <location>
        <begin position="398"/>
        <end position="420"/>
    </location>
</feature>
<dbReference type="Proteomes" id="UP000315112">
    <property type="component" value="Unassembled WGS sequence"/>
</dbReference>
<feature type="domain" description="Heme-copper oxidase subunit III family profile" evidence="16">
    <location>
        <begin position="576"/>
        <end position="833"/>
    </location>
</feature>
<keyword evidence="12" id="KW-0186">Copper</keyword>
<feature type="domain" description="Cytochrome oxidase subunit I profile" evidence="17">
    <location>
        <begin position="17"/>
        <end position="546"/>
    </location>
</feature>
<dbReference type="Proteomes" id="UP000437862">
    <property type="component" value="Chromosome"/>
</dbReference>
<keyword evidence="7 14" id="KW-0812">Transmembrane</keyword>
<accession>A0A562PQR9</accession>
<feature type="transmembrane region" description="Helical" evidence="15">
    <location>
        <begin position="732"/>
        <end position="748"/>
    </location>
</feature>
<feature type="transmembrane region" description="Helical" evidence="15">
    <location>
        <begin position="813"/>
        <end position="834"/>
    </location>
</feature>
<evidence type="ECO:0000259" key="16">
    <source>
        <dbReference type="PROSITE" id="PS50253"/>
    </source>
</evidence>
<organism evidence="19 20">
    <name type="scientific">Pseudoduganella flava</name>
    <dbReference type="NCBI Taxonomy" id="871742"/>
    <lineage>
        <taxon>Bacteria</taxon>
        <taxon>Pseudomonadati</taxon>
        <taxon>Pseudomonadota</taxon>
        <taxon>Betaproteobacteria</taxon>
        <taxon>Burkholderiales</taxon>
        <taxon>Oxalobacteraceae</taxon>
        <taxon>Telluria group</taxon>
        <taxon>Pseudoduganella</taxon>
    </lineage>
</organism>
<keyword evidence="11" id="KW-0408">Iron</keyword>
<keyword evidence="3 14" id="KW-0813">Transport</keyword>
<dbReference type="InterPro" id="IPR000298">
    <property type="entry name" value="Cyt_c_oxidase-like_su3"/>
</dbReference>
<dbReference type="GO" id="GO:0046872">
    <property type="term" value="F:metal ion binding"/>
    <property type="evidence" value="ECO:0007669"/>
    <property type="project" value="UniProtKB-KW"/>
</dbReference>
<evidence type="ECO:0000256" key="10">
    <source>
        <dbReference type="ARBA" id="ARBA00022989"/>
    </source>
</evidence>
<dbReference type="InterPro" id="IPR023616">
    <property type="entry name" value="Cyt_c_oxase-like_su1_dom"/>
</dbReference>
<evidence type="ECO:0000256" key="15">
    <source>
        <dbReference type="SAM" id="Phobius"/>
    </source>
</evidence>
<gene>
    <name evidence="18" type="ORF">GO485_01740</name>
    <name evidence="19" type="ORF">IP92_03091</name>
</gene>
<dbReference type="RefSeq" id="WP_145876401.1">
    <property type="nucleotide sequence ID" value="NZ_CP046904.1"/>
</dbReference>
<evidence type="ECO:0000256" key="5">
    <source>
        <dbReference type="ARBA" id="ARBA00022617"/>
    </source>
</evidence>
<feature type="transmembrane region" description="Helical" evidence="15">
    <location>
        <begin position="768"/>
        <end position="792"/>
    </location>
</feature>
<dbReference type="SUPFAM" id="SSF81452">
    <property type="entry name" value="Cytochrome c oxidase subunit III-like"/>
    <property type="match status" value="1"/>
</dbReference>
<dbReference type="Gene3D" id="1.20.120.80">
    <property type="entry name" value="Cytochrome c oxidase, subunit III, four-helix bundle"/>
    <property type="match status" value="1"/>
</dbReference>
<comment type="similarity">
    <text evidence="2 14">Belongs to the heme-copper respiratory oxidase family.</text>
</comment>
<feature type="transmembrane region" description="Helical" evidence="15">
    <location>
        <begin position="267"/>
        <end position="288"/>
    </location>
</feature>
<dbReference type="PROSITE" id="PS50855">
    <property type="entry name" value="COX1"/>
    <property type="match status" value="1"/>
</dbReference>
<dbReference type="GO" id="GO:0020037">
    <property type="term" value="F:heme binding"/>
    <property type="evidence" value="ECO:0007669"/>
    <property type="project" value="InterPro"/>
</dbReference>
<keyword evidence="10 15" id="KW-1133">Transmembrane helix</keyword>
<feature type="transmembrane region" description="Helical" evidence="15">
    <location>
        <begin position="586"/>
        <end position="603"/>
    </location>
</feature>